<evidence type="ECO:0000313" key="9">
    <source>
        <dbReference type="Proteomes" id="UP000307164"/>
    </source>
</evidence>
<evidence type="ECO:0000259" key="6">
    <source>
        <dbReference type="Pfam" id="PF04893"/>
    </source>
</evidence>
<name>A0A5S3V6U4_9GAMM</name>
<dbReference type="InterPro" id="IPR006977">
    <property type="entry name" value="Yip1_dom"/>
</dbReference>
<keyword evidence="4 5" id="KW-0472">Membrane</keyword>
<dbReference type="Pfam" id="PF04893">
    <property type="entry name" value="Yip1"/>
    <property type="match status" value="1"/>
</dbReference>
<accession>A0A5S3V6U4</accession>
<evidence type="ECO:0000313" key="10">
    <source>
        <dbReference type="Proteomes" id="UP000307217"/>
    </source>
</evidence>
<feature type="domain" description="Yip1" evidence="6">
    <location>
        <begin position="17"/>
        <end position="234"/>
    </location>
</feature>
<feature type="transmembrane region" description="Helical" evidence="5">
    <location>
        <begin position="36"/>
        <end position="57"/>
    </location>
</feature>
<proteinExistence type="predicted"/>
<comment type="subcellular location">
    <subcellularLocation>
        <location evidence="1">Membrane</location>
        <topology evidence="1">Multi-pass membrane protein</topology>
    </subcellularLocation>
</comment>
<comment type="caution">
    <text evidence="7">The sequence shown here is derived from an EMBL/GenBank/DDBJ whole genome shotgun (WGS) entry which is preliminary data.</text>
</comment>
<reference evidence="10" key="2">
    <citation type="submission" date="2019-06" db="EMBL/GenBank/DDBJ databases">
        <title>Co-occurence of chitin degradation, pigmentation and bioactivity in marine Pseudoalteromonas.</title>
        <authorList>
            <person name="Sonnenschein E.C."/>
            <person name="Bech P.K."/>
        </authorList>
    </citation>
    <scope>NUCLEOTIDE SEQUENCE [LARGE SCALE GENOMIC DNA]</scope>
    <source>
        <strain evidence="10">S3790</strain>
    </source>
</reference>
<feature type="transmembrane region" description="Helical" evidence="5">
    <location>
        <begin position="193"/>
        <end position="210"/>
    </location>
</feature>
<dbReference type="GO" id="GO:0016020">
    <property type="term" value="C:membrane"/>
    <property type="evidence" value="ECO:0007669"/>
    <property type="project" value="UniProtKB-SubCell"/>
</dbReference>
<feature type="transmembrane region" description="Helical" evidence="5">
    <location>
        <begin position="217"/>
        <end position="235"/>
    </location>
</feature>
<evidence type="ECO:0000256" key="1">
    <source>
        <dbReference type="ARBA" id="ARBA00004141"/>
    </source>
</evidence>
<evidence type="ECO:0000256" key="4">
    <source>
        <dbReference type="ARBA" id="ARBA00023136"/>
    </source>
</evidence>
<evidence type="ECO:0000313" key="8">
    <source>
        <dbReference type="EMBL" id="TMO74721.1"/>
    </source>
</evidence>
<dbReference type="EMBL" id="PNBW01000046">
    <property type="protein sequence ID" value="TMO74721.1"/>
    <property type="molecule type" value="Genomic_DNA"/>
</dbReference>
<reference evidence="9 10" key="1">
    <citation type="submission" date="2018-01" db="EMBL/GenBank/DDBJ databases">
        <authorList>
            <person name="Paulsen S."/>
            <person name="Gram L.K."/>
        </authorList>
    </citation>
    <scope>NUCLEOTIDE SEQUENCE [LARGE SCALE GENOMIC DNA]</scope>
    <source>
        <strain evidence="7 10">S3790</strain>
        <strain evidence="8 9">S3895</strain>
    </source>
</reference>
<reference evidence="7" key="3">
    <citation type="submission" date="2019-09" db="EMBL/GenBank/DDBJ databases">
        <title>Co-occurence of chitin degradation, pigmentation and bioactivity in marine Pseudoalteromonas.</title>
        <authorList>
            <person name="Sonnenschein E.C."/>
            <person name="Bech P.K."/>
        </authorList>
    </citation>
    <scope>NUCLEOTIDE SEQUENCE</scope>
    <source>
        <strain evidence="7">S3790</strain>
        <strain evidence="8 9">S3895</strain>
    </source>
</reference>
<dbReference type="Proteomes" id="UP000307217">
    <property type="component" value="Unassembled WGS sequence"/>
</dbReference>
<keyword evidence="9" id="KW-1185">Reference proteome</keyword>
<evidence type="ECO:0000256" key="5">
    <source>
        <dbReference type="SAM" id="Phobius"/>
    </source>
</evidence>
<dbReference type="EMBL" id="PNBX01000060">
    <property type="protein sequence ID" value="TMO67380.1"/>
    <property type="molecule type" value="Genomic_DNA"/>
</dbReference>
<evidence type="ECO:0000313" key="7">
    <source>
        <dbReference type="EMBL" id="TMO67380.1"/>
    </source>
</evidence>
<dbReference type="RefSeq" id="WP_138592498.1">
    <property type="nucleotide sequence ID" value="NZ_PNBW01000046.1"/>
</dbReference>
<dbReference type="Proteomes" id="UP000307164">
    <property type="component" value="Unassembled WGS sequence"/>
</dbReference>
<feature type="transmembrane region" description="Helical" evidence="5">
    <location>
        <begin position="98"/>
        <end position="119"/>
    </location>
</feature>
<sequence>MKASASSLQVQQAFTLIYLSPSEVFSKLKESRHLSWLVFLAIFAMCMLSNLVFFGAIDPEWVVNKQLAAAGDLSPSEREEMARIFRNFAEYSGVSGGIISMVMTLLGSVMLAAYYMIAANSADRKIEFNDWFLFTLFTQLPIVVKYLGFLVLFFLTPAYELELDLINYSSLNQLLLTLNSSEPLYQWAEYLDVFYLWQIALAAVGLKVWCQFSYSKSILLAAIPYLSIFIIWLLLI</sequence>
<evidence type="ECO:0000256" key="3">
    <source>
        <dbReference type="ARBA" id="ARBA00022989"/>
    </source>
</evidence>
<evidence type="ECO:0000256" key="2">
    <source>
        <dbReference type="ARBA" id="ARBA00022692"/>
    </source>
</evidence>
<dbReference type="AlphaFoldDB" id="A0A5S3V6U4"/>
<gene>
    <name evidence="7" type="ORF">CWC19_14330</name>
    <name evidence="8" type="ORF">CWC20_09350</name>
</gene>
<dbReference type="OrthoDB" id="6272224at2"/>
<protein>
    <recommendedName>
        <fullName evidence="6">Yip1 domain-containing protein</fullName>
    </recommendedName>
</protein>
<keyword evidence="2 5" id="KW-0812">Transmembrane</keyword>
<organism evidence="7 10">
    <name type="scientific">Pseudoalteromonas aurantia</name>
    <dbReference type="NCBI Taxonomy" id="43654"/>
    <lineage>
        <taxon>Bacteria</taxon>
        <taxon>Pseudomonadati</taxon>
        <taxon>Pseudomonadota</taxon>
        <taxon>Gammaproteobacteria</taxon>
        <taxon>Alteromonadales</taxon>
        <taxon>Pseudoalteromonadaceae</taxon>
        <taxon>Pseudoalteromonas</taxon>
    </lineage>
</organism>
<keyword evidence="3 5" id="KW-1133">Transmembrane helix</keyword>
<feature type="transmembrane region" description="Helical" evidence="5">
    <location>
        <begin position="131"/>
        <end position="155"/>
    </location>
</feature>